<evidence type="ECO:0000313" key="9">
    <source>
        <dbReference type="Ensembl" id="ENSSOCP00000023370.1"/>
    </source>
</evidence>
<evidence type="ECO:0000256" key="5">
    <source>
        <dbReference type="ARBA" id="ARBA00023242"/>
    </source>
</evidence>
<feature type="compositionally biased region" description="Basic and acidic residues" evidence="7">
    <location>
        <begin position="159"/>
        <end position="173"/>
    </location>
</feature>
<dbReference type="Proteomes" id="UP000694551">
    <property type="component" value="Unplaced"/>
</dbReference>
<evidence type="ECO:0000259" key="8">
    <source>
        <dbReference type="PROSITE" id="PS50157"/>
    </source>
</evidence>
<sequence>MTHLHPGTSQWVGVLGGGNWRATRRREGREPRTGWTSMSPWAGVSDGLCGFPLYLSPPIEIFFHLNPRVFLLLSSFSPSRVHPQQVGAANSPTLPHPDLPHLHHQPSQGVGCYGGMKLERRVEKEGAEQAETWSRWLLFMSLKSHQLSPFGLPSGAGTDKQKEEQCQPREEQRGMLQGPEEEPQSPTVDVEHDGQQQPDDTQGSHGPRKPRKCSFKGKCGEDPQEATTQPRSRSRRNEYKCEQCEMVFKRSSHLSRHQRTHTGEKPYKCQECGNHFAQRWNLLCHQKIHAEGKRFLCTTCRRYFYFRSDLIKHQHTHMREKLNALSKGRVLKTFQKLQPKHRVAPEGRRSTSVRNVGSARSVGRASPGDGPSCVTRRYTPRRIDFAAPRVGNVFS</sequence>
<dbReference type="PROSITE" id="PS00028">
    <property type="entry name" value="ZINC_FINGER_C2H2_1"/>
    <property type="match status" value="3"/>
</dbReference>
<feature type="domain" description="C2H2-type" evidence="8">
    <location>
        <begin position="295"/>
        <end position="322"/>
    </location>
</feature>
<dbReference type="InterPro" id="IPR036236">
    <property type="entry name" value="Znf_C2H2_sf"/>
</dbReference>
<feature type="region of interest" description="Disordered" evidence="7">
    <location>
        <begin position="150"/>
        <end position="235"/>
    </location>
</feature>
<feature type="domain" description="C2H2-type" evidence="8">
    <location>
        <begin position="239"/>
        <end position="266"/>
    </location>
</feature>
<dbReference type="PROSITE" id="PS50157">
    <property type="entry name" value="ZINC_FINGER_C2H2_2"/>
    <property type="match status" value="3"/>
</dbReference>
<dbReference type="AlphaFoldDB" id="A0A8D0FZZ0"/>
<keyword evidence="5" id="KW-0539">Nucleus</keyword>
<dbReference type="GO" id="GO:0005634">
    <property type="term" value="C:nucleus"/>
    <property type="evidence" value="ECO:0007669"/>
    <property type="project" value="UniProtKB-SubCell"/>
</dbReference>
<dbReference type="SMART" id="SM00355">
    <property type="entry name" value="ZnF_C2H2"/>
    <property type="match status" value="3"/>
</dbReference>
<feature type="compositionally biased region" description="Basic residues" evidence="7">
    <location>
        <begin position="206"/>
        <end position="215"/>
    </location>
</feature>
<dbReference type="GO" id="GO:0000978">
    <property type="term" value="F:RNA polymerase II cis-regulatory region sequence-specific DNA binding"/>
    <property type="evidence" value="ECO:0007669"/>
    <property type="project" value="TreeGrafter"/>
</dbReference>
<dbReference type="SUPFAM" id="SSF57667">
    <property type="entry name" value="beta-beta-alpha zinc fingers"/>
    <property type="match status" value="2"/>
</dbReference>
<reference evidence="9" key="1">
    <citation type="submission" date="2025-08" db="UniProtKB">
        <authorList>
            <consortium name="Ensembl"/>
        </authorList>
    </citation>
    <scope>IDENTIFICATION</scope>
</reference>
<dbReference type="Pfam" id="PF00096">
    <property type="entry name" value="zf-C2H2"/>
    <property type="match status" value="1"/>
</dbReference>
<evidence type="ECO:0000313" key="10">
    <source>
        <dbReference type="Proteomes" id="UP000694551"/>
    </source>
</evidence>
<dbReference type="PANTHER" id="PTHR23235:SF142">
    <property type="entry name" value="ZINC FINGER PROTEIN 384"/>
    <property type="match status" value="1"/>
</dbReference>
<dbReference type="Gene3D" id="3.30.160.60">
    <property type="entry name" value="Classic Zinc Finger"/>
    <property type="match status" value="2"/>
</dbReference>
<dbReference type="GO" id="GO:0000981">
    <property type="term" value="F:DNA-binding transcription factor activity, RNA polymerase II-specific"/>
    <property type="evidence" value="ECO:0007669"/>
    <property type="project" value="TreeGrafter"/>
</dbReference>
<evidence type="ECO:0000256" key="7">
    <source>
        <dbReference type="SAM" id="MobiDB-lite"/>
    </source>
</evidence>
<evidence type="ECO:0000256" key="1">
    <source>
        <dbReference type="ARBA" id="ARBA00022723"/>
    </source>
</evidence>
<dbReference type="Ensembl" id="ENSSOCT00000023952.1">
    <property type="protein sequence ID" value="ENSSOCP00000023370.1"/>
    <property type="gene ID" value="ENSSOCG00000017254.1"/>
</dbReference>
<proteinExistence type="predicted"/>
<dbReference type="InterPro" id="IPR013087">
    <property type="entry name" value="Znf_C2H2_type"/>
</dbReference>
<feature type="region of interest" description="Disordered" evidence="7">
    <location>
        <begin position="82"/>
        <end position="111"/>
    </location>
</feature>
<keyword evidence="10" id="KW-1185">Reference proteome</keyword>
<keyword evidence="4" id="KW-0862">Zinc</keyword>
<feature type="domain" description="C2H2-type" evidence="8">
    <location>
        <begin position="267"/>
        <end position="294"/>
    </location>
</feature>
<name>A0A8D0FZZ0_STROC</name>
<evidence type="ECO:0000256" key="4">
    <source>
        <dbReference type="ARBA" id="ARBA00022833"/>
    </source>
</evidence>
<keyword evidence="3 6" id="KW-0863">Zinc-finger</keyword>
<evidence type="ECO:0000256" key="3">
    <source>
        <dbReference type="ARBA" id="ARBA00022771"/>
    </source>
</evidence>
<evidence type="ECO:0000256" key="6">
    <source>
        <dbReference type="PROSITE-ProRule" id="PRU00042"/>
    </source>
</evidence>
<keyword evidence="1" id="KW-0479">Metal-binding</keyword>
<feature type="region of interest" description="Disordered" evidence="7">
    <location>
        <begin position="342"/>
        <end position="376"/>
    </location>
</feature>
<keyword evidence="2" id="KW-0677">Repeat</keyword>
<organism evidence="9 10">
    <name type="scientific">Strix occidentalis caurina</name>
    <name type="common">northern spotted owl</name>
    <dbReference type="NCBI Taxonomy" id="311401"/>
    <lineage>
        <taxon>Eukaryota</taxon>
        <taxon>Metazoa</taxon>
        <taxon>Chordata</taxon>
        <taxon>Craniata</taxon>
        <taxon>Vertebrata</taxon>
        <taxon>Euteleostomi</taxon>
        <taxon>Archelosauria</taxon>
        <taxon>Archosauria</taxon>
        <taxon>Dinosauria</taxon>
        <taxon>Saurischia</taxon>
        <taxon>Theropoda</taxon>
        <taxon>Coelurosauria</taxon>
        <taxon>Aves</taxon>
        <taxon>Neognathae</taxon>
        <taxon>Neoaves</taxon>
        <taxon>Telluraves</taxon>
        <taxon>Strigiformes</taxon>
        <taxon>Strigidae</taxon>
        <taxon>Strix</taxon>
    </lineage>
</organism>
<dbReference type="GO" id="GO:0008270">
    <property type="term" value="F:zinc ion binding"/>
    <property type="evidence" value="ECO:0007669"/>
    <property type="project" value="UniProtKB-KW"/>
</dbReference>
<dbReference type="PANTHER" id="PTHR23235">
    <property type="entry name" value="KRUEPPEL-LIKE TRANSCRIPTION FACTOR"/>
    <property type="match status" value="1"/>
</dbReference>
<reference evidence="9" key="2">
    <citation type="submission" date="2025-09" db="UniProtKB">
        <authorList>
            <consortium name="Ensembl"/>
        </authorList>
    </citation>
    <scope>IDENTIFICATION</scope>
</reference>
<evidence type="ECO:0000256" key="2">
    <source>
        <dbReference type="ARBA" id="ARBA00022737"/>
    </source>
</evidence>
<feature type="compositionally biased region" description="Polar residues" evidence="7">
    <location>
        <begin position="195"/>
        <end position="204"/>
    </location>
</feature>
<accession>A0A8D0FZZ0</accession>
<protein>
    <recommendedName>
        <fullName evidence="8">C2H2-type domain-containing protein</fullName>
    </recommendedName>
</protein>